<dbReference type="GO" id="GO:0005886">
    <property type="term" value="C:plasma membrane"/>
    <property type="evidence" value="ECO:0007669"/>
    <property type="project" value="UniProtKB-SubCell"/>
</dbReference>
<proteinExistence type="predicted"/>
<evidence type="ECO:0000256" key="6">
    <source>
        <dbReference type="SAM" id="Phobius"/>
    </source>
</evidence>
<gene>
    <name evidence="8" type="ORF">skT53_09730</name>
</gene>
<dbReference type="PANTHER" id="PTHR23531:SF2">
    <property type="entry name" value="PERMEASE"/>
    <property type="match status" value="1"/>
</dbReference>
<evidence type="ECO:0000256" key="3">
    <source>
        <dbReference type="ARBA" id="ARBA00022692"/>
    </source>
</evidence>
<dbReference type="RefSeq" id="WP_200760039.1">
    <property type="nucleotide sequence ID" value="NZ_AP023366.1"/>
</dbReference>
<feature type="transmembrane region" description="Helical" evidence="6">
    <location>
        <begin position="12"/>
        <end position="35"/>
    </location>
</feature>
<feature type="domain" description="Major facilitator superfamily (MFS) profile" evidence="7">
    <location>
        <begin position="115"/>
        <end position="223"/>
    </location>
</feature>
<evidence type="ECO:0000313" key="9">
    <source>
        <dbReference type="Proteomes" id="UP000593802"/>
    </source>
</evidence>
<reference evidence="8 9" key="1">
    <citation type="submission" date="2020-08" db="EMBL/GenBank/DDBJ databases">
        <title>Complete Genome Sequence of Effusibacillus dendaii Strain skT53, Isolated from Farmland soil.</title>
        <authorList>
            <person name="Konishi T."/>
            <person name="Kawasaki H."/>
        </authorList>
    </citation>
    <scope>NUCLEOTIDE SEQUENCE [LARGE SCALE GENOMIC DNA]</scope>
    <source>
        <strain evidence="9">skT53</strain>
    </source>
</reference>
<evidence type="ECO:0000313" key="8">
    <source>
        <dbReference type="EMBL" id="BCJ85988.1"/>
    </source>
</evidence>
<dbReference type="AlphaFoldDB" id="A0A7I8D756"/>
<dbReference type="SUPFAM" id="SSF103473">
    <property type="entry name" value="MFS general substrate transporter"/>
    <property type="match status" value="1"/>
</dbReference>
<dbReference type="InterPro" id="IPR052714">
    <property type="entry name" value="MFS_Exporter"/>
</dbReference>
<dbReference type="PROSITE" id="PS50850">
    <property type="entry name" value="MFS"/>
    <property type="match status" value="1"/>
</dbReference>
<feature type="transmembrane region" description="Helical" evidence="6">
    <location>
        <begin position="72"/>
        <end position="95"/>
    </location>
</feature>
<dbReference type="InterPro" id="IPR036259">
    <property type="entry name" value="MFS_trans_sf"/>
</dbReference>
<comment type="subcellular location">
    <subcellularLocation>
        <location evidence="1">Cell membrane</location>
        <topology evidence="1">Multi-pass membrane protein</topology>
    </subcellularLocation>
</comment>
<feature type="transmembrane region" description="Helical" evidence="6">
    <location>
        <begin position="116"/>
        <end position="137"/>
    </location>
</feature>
<dbReference type="Gene3D" id="1.20.1250.20">
    <property type="entry name" value="MFS general substrate transporter like domains"/>
    <property type="match status" value="1"/>
</dbReference>
<dbReference type="Pfam" id="PF07690">
    <property type="entry name" value="MFS_1"/>
    <property type="match status" value="1"/>
</dbReference>
<dbReference type="EMBL" id="AP023366">
    <property type="protein sequence ID" value="BCJ85988.1"/>
    <property type="molecule type" value="Genomic_DNA"/>
</dbReference>
<dbReference type="KEGG" id="eff:skT53_09730"/>
<keyword evidence="2" id="KW-0813">Transport</keyword>
<evidence type="ECO:0000256" key="4">
    <source>
        <dbReference type="ARBA" id="ARBA00022989"/>
    </source>
</evidence>
<protein>
    <recommendedName>
        <fullName evidence="7">Major facilitator superfamily (MFS) profile domain-containing protein</fullName>
    </recommendedName>
</protein>
<keyword evidence="9" id="KW-1185">Reference proteome</keyword>
<sequence>MIHMESRIYQYFWLSNFLIFTTFYALIAILPAFVIDVLKGGKEQIGPVMTSFILAYRSAFRAYVAAHTTFPVMFSAFSIFSLLAFLFGCITRVPVSAPKKKTNQRLQWKNFVEPNAIPISIVGMVLSFAYSGLLTFVPVYAKAIGLDSFASYFFIIYALIMIISRPFTGKLFDRRGEHYVVYPSIFLYFIGLICLSQSHSAVLFLVSGAIYETGIAIEARSLG</sequence>
<name>A0A7I8D756_9BACL</name>
<feature type="transmembrane region" description="Helical" evidence="6">
    <location>
        <begin position="179"/>
        <end position="198"/>
    </location>
</feature>
<evidence type="ECO:0000256" key="2">
    <source>
        <dbReference type="ARBA" id="ARBA00022448"/>
    </source>
</evidence>
<keyword evidence="4 6" id="KW-1133">Transmembrane helix</keyword>
<evidence type="ECO:0000259" key="7">
    <source>
        <dbReference type="PROSITE" id="PS50850"/>
    </source>
</evidence>
<dbReference type="InterPro" id="IPR020846">
    <property type="entry name" value="MFS_dom"/>
</dbReference>
<evidence type="ECO:0000256" key="1">
    <source>
        <dbReference type="ARBA" id="ARBA00004651"/>
    </source>
</evidence>
<dbReference type="Proteomes" id="UP000593802">
    <property type="component" value="Chromosome"/>
</dbReference>
<dbReference type="PANTHER" id="PTHR23531">
    <property type="entry name" value="QUINOLENE RESISTANCE PROTEIN NORA"/>
    <property type="match status" value="1"/>
</dbReference>
<dbReference type="GO" id="GO:0022857">
    <property type="term" value="F:transmembrane transporter activity"/>
    <property type="evidence" value="ECO:0007669"/>
    <property type="project" value="InterPro"/>
</dbReference>
<dbReference type="InterPro" id="IPR011701">
    <property type="entry name" value="MFS"/>
</dbReference>
<keyword evidence="3 6" id="KW-0812">Transmembrane</keyword>
<feature type="transmembrane region" description="Helical" evidence="6">
    <location>
        <begin position="149"/>
        <end position="167"/>
    </location>
</feature>
<evidence type="ECO:0000256" key="5">
    <source>
        <dbReference type="ARBA" id="ARBA00023136"/>
    </source>
</evidence>
<accession>A0A7I8D756</accession>
<keyword evidence="5 6" id="KW-0472">Membrane</keyword>
<organism evidence="8 9">
    <name type="scientific">Effusibacillus dendaii</name>
    <dbReference type="NCBI Taxonomy" id="2743772"/>
    <lineage>
        <taxon>Bacteria</taxon>
        <taxon>Bacillati</taxon>
        <taxon>Bacillota</taxon>
        <taxon>Bacilli</taxon>
        <taxon>Bacillales</taxon>
        <taxon>Alicyclobacillaceae</taxon>
        <taxon>Effusibacillus</taxon>
    </lineage>
</organism>